<feature type="domain" description="ABC transporter" evidence="6">
    <location>
        <begin position="45"/>
        <end position="297"/>
    </location>
</feature>
<dbReference type="InterPro" id="IPR013563">
    <property type="entry name" value="Oligopep_ABC_C"/>
</dbReference>
<dbReference type="NCBIfam" id="TIGR01727">
    <property type="entry name" value="oligo_HPY"/>
    <property type="match status" value="1"/>
</dbReference>
<name>A0ABW0YTQ9_9ACTN</name>
<proteinExistence type="inferred from homology"/>
<keyword evidence="2" id="KW-0813">Transport</keyword>
<dbReference type="SUPFAM" id="SSF52540">
    <property type="entry name" value="P-loop containing nucleoside triphosphate hydrolases"/>
    <property type="match status" value="1"/>
</dbReference>
<dbReference type="GO" id="GO:0005524">
    <property type="term" value="F:ATP binding"/>
    <property type="evidence" value="ECO:0007669"/>
    <property type="project" value="UniProtKB-KW"/>
</dbReference>
<dbReference type="PROSITE" id="PS50893">
    <property type="entry name" value="ABC_TRANSPORTER_2"/>
    <property type="match status" value="1"/>
</dbReference>
<protein>
    <submittedName>
        <fullName evidence="7">ABC transporter ATP-binding protein</fullName>
    </submittedName>
</protein>
<dbReference type="InterPro" id="IPR003439">
    <property type="entry name" value="ABC_transporter-like_ATP-bd"/>
</dbReference>
<dbReference type="NCBIfam" id="NF008453">
    <property type="entry name" value="PRK11308.1"/>
    <property type="match status" value="1"/>
</dbReference>
<dbReference type="SMART" id="SM00382">
    <property type="entry name" value="AAA"/>
    <property type="match status" value="1"/>
</dbReference>
<dbReference type="PROSITE" id="PS00211">
    <property type="entry name" value="ABC_TRANSPORTER_1"/>
    <property type="match status" value="1"/>
</dbReference>
<evidence type="ECO:0000313" key="7">
    <source>
        <dbReference type="EMBL" id="MFC5718867.1"/>
    </source>
</evidence>
<dbReference type="InterPro" id="IPR017871">
    <property type="entry name" value="ABC_transporter-like_CS"/>
</dbReference>
<dbReference type="InterPro" id="IPR050319">
    <property type="entry name" value="ABC_transp_ATP-bind"/>
</dbReference>
<dbReference type="Proteomes" id="UP001596083">
    <property type="component" value="Unassembled WGS sequence"/>
</dbReference>
<evidence type="ECO:0000256" key="3">
    <source>
        <dbReference type="ARBA" id="ARBA00022741"/>
    </source>
</evidence>
<dbReference type="PANTHER" id="PTHR43776">
    <property type="entry name" value="TRANSPORT ATP-BINDING PROTEIN"/>
    <property type="match status" value="1"/>
</dbReference>
<feature type="compositionally biased region" description="Polar residues" evidence="5">
    <location>
        <begin position="14"/>
        <end position="26"/>
    </location>
</feature>
<evidence type="ECO:0000256" key="2">
    <source>
        <dbReference type="ARBA" id="ARBA00022448"/>
    </source>
</evidence>
<dbReference type="RefSeq" id="WP_390313859.1">
    <property type="nucleotide sequence ID" value="NZ_JBHSPB010000001.1"/>
</dbReference>
<keyword evidence="8" id="KW-1185">Reference proteome</keyword>
<evidence type="ECO:0000256" key="4">
    <source>
        <dbReference type="ARBA" id="ARBA00022840"/>
    </source>
</evidence>
<evidence type="ECO:0000259" key="6">
    <source>
        <dbReference type="PROSITE" id="PS50893"/>
    </source>
</evidence>
<dbReference type="CDD" id="cd03257">
    <property type="entry name" value="ABC_NikE_OppD_transporters"/>
    <property type="match status" value="1"/>
</dbReference>
<feature type="region of interest" description="Disordered" evidence="5">
    <location>
        <begin position="1"/>
        <end position="26"/>
    </location>
</feature>
<gene>
    <name evidence="7" type="ORF">ACFP1Z_01565</name>
</gene>
<dbReference type="Gene3D" id="3.40.50.300">
    <property type="entry name" value="P-loop containing nucleotide triphosphate hydrolases"/>
    <property type="match status" value="1"/>
</dbReference>
<dbReference type="Pfam" id="PF00005">
    <property type="entry name" value="ABC_tran"/>
    <property type="match status" value="1"/>
</dbReference>
<comment type="similarity">
    <text evidence="1">Belongs to the ABC transporter superfamily.</text>
</comment>
<feature type="compositionally biased region" description="Basic and acidic residues" evidence="5">
    <location>
        <begin position="1"/>
        <end position="11"/>
    </location>
</feature>
<keyword evidence="3" id="KW-0547">Nucleotide-binding</keyword>
<sequence length="381" mass="41501">MADTREQDRDGATPNVSDVHTTDASTTAEVEAVLDAPAERGEPILQVRNLVKHFPLTQGVLFKKQVGAVKAVDGVSFDLYKGETLGIVGESGCGKSTVAKLLMTLETATSGEVFYKGQDITKLSGRALKAVRRNIQMVFQDPYTSLNPRMTVGDIIGEPFEIHPEVAPKGDRRKRVQELLDVVGLNPEYINRYPHQFSGGQRQRIGIARGLALNPEIIICDEPVSALDVSVQAQVVNLMEKLQDEFDLSYIFIAHDLSIVRHISDRVGVMYLGRMAEIGTDAEIYEHPTHPYTQALLSAVPVPDPEARAGRERIILAGDVPSPANPPSGCRFRTRCWKAQDKCAQESPLLAVPGAFAGKDTPAAHESACHFAEEKQVVGAA</sequence>
<comment type="caution">
    <text evidence="7">The sequence shown here is derived from an EMBL/GenBank/DDBJ whole genome shotgun (WGS) entry which is preliminary data.</text>
</comment>
<dbReference type="InterPro" id="IPR027417">
    <property type="entry name" value="P-loop_NTPase"/>
</dbReference>
<evidence type="ECO:0000313" key="8">
    <source>
        <dbReference type="Proteomes" id="UP001596083"/>
    </source>
</evidence>
<evidence type="ECO:0000256" key="1">
    <source>
        <dbReference type="ARBA" id="ARBA00005417"/>
    </source>
</evidence>
<accession>A0ABW0YTQ9</accession>
<dbReference type="EMBL" id="JBHSPB010000001">
    <property type="protein sequence ID" value="MFC5718867.1"/>
    <property type="molecule type" value="Genomic_DNA"/>
</dbReference>
<keyword evidence="4 7" id="KW-0067">ATP-binding</keyword>
<organism evidence="7 8">
    <name type="scientific">Streptomyces gamaensis</name>
    <dbReference type="NCBI Taxonomy" id="1763542"/>
    <lineage>
        <taxon>Bacteria</taxon>
        <taxon>Bacillati</taxon>
        <taxon>Actinomycetota</taxon>
        <taxon>Actinomycetes</taxon>
        <taxon>Kitasatosporales</taxon>
        <taxon>Streptomycetaceae</taxon>
        <taxon>Streptomyces</taxon>
    </lineage>
</organism>
<reference evidence="8" key="1">
    <citation type="journal article" date="2019" name="Int. J. Syst. Evol. Microbiol.">
        <title>The Global Catalogue of Microorganisms (GCM) 10K type strain sequencing project: providing services to taxonomists for standard genome sequencing and annotation.</title>
        <authorList>
            <consortium name="The Broad Institute Genomics Platform"/>
            <consortium name="The Broad Institute Genome Sequencing Center for Infectious Disease"/>
            <person name="Wu L."/>
            <person name="Ma J."/>
        </authorList>
    </citation>
    <scope>NUCLEOTIDE SEQUENCE [LARGE SCALE GENOMIC DNA]</scope>
    <source>
        <strain evidence="8">CGMCC 4.7304</strain>
    </source>
</reference>
<dbReference type="PANTHER" id="PTHR43776:SF7">
    <property type="entry name" value="D,D-DIPEPTIDE TRANSPORT ATP-BINDING PROTEIN DDPF-RELATED"/>
    <property type="match status" value="1"/>
</dbReference>
<dbReference type="Pfam" id="PF08352">
    <property type="entry name" value="oligo_HPY"/>
    <property type="match status" value="1"/>
</dbReference>
<dbReference type="InterPro" id="IPR003593">
    <property type="entry name" value="AAA+_ATPase"/>
</dbReference>
<evidence type="ECO:0000256" key="5">
    <source>
        <dbReference type="SAM" id="MobiDB-lite"/>
    </source>
</evidence>